<name>A0A6J6LUI9_9ZZZZ</name>
<keyword evidence="2" id="KW-0813">Transport</keyword>
<accession>A0A6J6LUI9</accession>
<dbReference type="InterPro" id="IPR001958">
    <property type="entry name" value="Tet-R_TetA/multi-R_MdtG-like"/>
</dbReference>
<feature type="transmembrane region" description="Helical" evidence="7">
    <location>
        <begin position="246"/>
        <end position="264"/>
    </location>
</feature>
<dbReference type="EMBL" id="CAEZXB010000001">
    <property type="protein sequence ID" value="CAB4665540.1"/>
    <property type="molecule type" value="Genomic_DNA"/>
</dbReference>
<dbReference type="InterPro" id="IPR020846">
    <property type="entry name" value="MFS_dom"/>
</dbReference>
<feature type="transmembrane region" description="Helical" evidence="7">
    <location>
        <begin position="276"/>
        <end position="296"/>
    </location>
</feature>
<protein>
    <submittedName>
        <fullName evidence="9">Unannotated protein</fullName>
    </submittedName>
</protein>
<dbReference type="InterPro" id="IPR050171">
    <property type="entry name" value="MFS_Transporters"/>
</dbReference>
<feature type="transmembrane region" description="Helical" evidence="7">
    <location>
        <begin position="365"/>
        <end position="385"/>
    </location>
</feature>
<evidence type="ECO:0000256" key="1">
    <source>
        <dbReference type="ARBA" id="ARBA00004651"/>
    </source>
</evidence>
<dbReference type="InterPro" id="IPR036259">
    <property type="entry name" value="MFS_trans_sf"/>
</dbReference>
<organism evidence="9">
    <name type="scientific">freshwater metagenome</name>
    <dbReference type="NCBI Taxonomy" id="449393"/>
    <lineage>
        <taxon>unclassified sequences</taxon>
        <taxon>metagenomes</taxon>
        <taxon>ecological metagenomes</taxon>
    </lineage>
</organism>
<feature type="transmembrane region" description="Helical" evidence="7">
    <location>
        <begin position="40"/>
        <end position="61"/>
    </location>
</feature>
<keyword evidence="6 7" id="KW-0472">Membrane</keyword>
<keyword evidence="4 7" id="KW-0812">Transmembrane</keyword>
<evidence type="ECO:0000256" key="2">
    <source>
        <dbReference type="ARBA" id="ARBA00022448"/>
    </source>
</evidence>
<evidence type="ECO:0000313" key="12">
    <source>
        <dbReference type="EMBL" id="CAB5075535.1"/>
    </source>
</evidence>
<feature type="transmembrane region" description="Helical" evidence="7">
    <location>
        <begin position="208"/>
        <end position="226"/>
    </location>
</feature>
<dbReference type="Pfam" id="PF07690">
    <property type="entry name" value="MFS_1"/>
    <property type="match status" value="1"/>
</dbReference>
<evidence type="ECO:0000313" key="9">
    <source>
        <dbReference type="EMBL" id="CAB4665540.1"/>
    </source>
</evidence>
<dbReference type="Gene3D" id="1.20.1250.20">
    <property type="entry name" value="MFS general substrate transporter like domains"/>
    <property type="match status" value="2"/>
</dbReference>
<feature type="domain" description="Major facilitator superfamily (MFS) profile" evidence="8">
    <location>
        <begin position="1"/>
        <end position="390"/>
    </location>
</feature>
<feature type="transmembrane region" description="Helical" evidence="7">
    <location>
        <begin position="12"/>
        <end position="34"/>
    </location>
</feature>
<evidence type="ECO:0000256" key="5">
    <source>
        <dbReference type="ARBA" id="ARBA00022989"/>
    </source>
</evidence>
<feature type="transmembrane region" description="Helical" evidence="7">
    <location>
        <begin position="132"/>
        <end position="153"/>
    </location>
</feature>
<dbReference type="AlphaFoldDB" id="A0A6J6LUI9"/>
<dbReference type="InterPro" id="IPR011701">
    <property type="entry name" value="MFS"/>
</dbReference>
<dbReference type="SUPFAM" id="SSF103473">
    <property type="entry name" value="MFS general substrate transporter"/>
    <property type="match status" value="1"/>
</dbReference>
<gene>
    <name evidence="9" type="ORF">UFOPK2342_00112</name>
    <name evidence="10" type="ORF">UFOPK2423_00706</name>
    <name evidence="11" type="ORF">UFOPK3266_00170</name>
    <name evidence="12" type="ORF">UFOPK4367_00814</name>
</gene>
<evidence type="ECO:0000256" key="4">
    <source>
        <dbReference type="ARBA" id="ARBA00022692"/>
    </source>
</evidence>
<dbReference type="PROSITE" id="PS50850">
    <property type="entry name" value="MFS"/>
    <property type="match status" value="1"/>
</dbReference>
<dbReference type="EMBL" id="CAFBAA010000002">
    <property type="protein sequence ID" value="CAB4840599.1"/>
    <property type="molecule type" value="Genomic_DNA"/>
</dbReference>
<feature type="transmembrane region" description="Helical" evidence="7">
    <location>
        <begin position="159"/>
        <end position="179"/>
    </location>
</feature>
<keyword evidence="5 7" id="KW-1133">Transmembrane helix</keyword>
<evidence type="ECO:0000259" key="8">
    <source>
        <dbReference type="PROSITE" id="PS50850"/>
    </source>
</evidence>
<evidence type="ECO:0000256" key="3">
    <source>
        <dbReference type="ARBA" id="ARBA00022475"/>
    </source>
</evidence>
<evidence type="ECO:0000313" key="11">
    <source>
        <dbReference type="EMBL" id="CAB4840599.1"/>
    </source>
</evidence>
<proteinExistence type="predicted"/>
<evidence type="ECO:0000313" key="10">
    <source>
        <dbReference type="EMBL" id="CAB4693110.1"/>
    </source>
</evidence>
<evidence type="ECO:0000256" key="7">
    <source>
        <dbReference type="SAM" id="Phobius"/>
    </source>
</evidence>
<dbReference type="PANTHER" id="PTHR23517:SF2">
    <property type="entry name" value="MULTIDRUG RESISTANCE PROTEIN MDTH"/>
    <property type="match status" value="1"/>
</dbReference>
<keyword evidence="3" id="KW-1003">Cell membrane</keyword>
<dbReference type="EMBL" id="CAEZXN010000012">
    <property type="protein sequence ID" value="CAB4693110.1"/>
    <property type="molecule type" value="Genomic_DNA"/>
</dbReference>
<dbReference type="PRINTS" id="PR01035">
    <property type="entry name" value="TCRTETA"/>
</dbReference>
<dbReference type="EMBL" id="CAFBRC010000045">
    <property type="protein sequence ID" value="CAB5075535.1"/>
    <property type="molecule type" value="Genomic_DNA"/>
</dbReference>
<dbReference type="GO" id="GO:0005886">
    <property type="term" value="C:plasma membrane"/>
    <property type="evidence" value="ECO:0007669"/>
    <property type="project" value="UniProtKB-SubCell"/>
</dbReference>
<dbReference type="GO" id="GO:0022857">
    <property type="term" value="F:transmembrane transporter activity"/>
    <property type="evidence" value="ECO:0007669"/>
    <property type="project" value="InterPro"/>
</dbReference>
<comment type="subcellular location">
    <subcellularLocation>
        <location evidence="1">Cell membrane</location>
        <topology evidence="1">Multi-pass membrane protein</topology>
    </subcellularLocation>
</comment>
<dbReference type="PANTHER" id="PTHR23517">
    <property type="entry name" value="RESISTANCE PROTEIN MDTM, PUTATIVE-RELATED-RELATED"/>
    <property type="match status" value="1"/>
</dbReference>
<feature type="transmembrane region" description="Helical" evidence="7">
    <location>
        <begin position="68"/>
        <end position="91"/>
    </location>
</feature>
<feature type="transmembrane region" description="Helical" evidence="7">
    <location>
        <begin position="302"/>
        <end position="324"/>
    </location>
</feature>
<reference evidence="9" key="1">
    <citation type="submission" date="2020-05" db="EMBL/GenBank/DDBJ databases">
        <authorList>
            <person name="Chiriac C."/>
            <person name="Salcher M."/>
            <person name="Ghai R."/>
            <person name="Kavagutti S V."/>
        </authorList>
    </citation>
    <scope>NUCLEOTIDE SEQUENCE</scope>
</reference>
<evidence type="ECO:0000256" key="6">
    <source>
        <dbReference type="ARBA" id="ARBA00023136"/>
    </source>
</evidence>
<sequence length="400" mass="43594">MFTITPIRRLIGAIALSAIGNGLVLPFFVVYLHSVRGFSISHAGLLLSWMGVSQILFSPFVGTAVDKFGALVVLRISLLIGAFGFTLLGFAHTSWQVLGAVTICAISQGTMWPAQGSLLAQLSPDRERSFGLQFAFLNLGIGIGGVIAALIISVPTERAFHILYIGDGISFLVYLLLVFKLKAPERSDEEKSNSDSGSWRQVFQDKRLLRIWIVAFIAILFGYSQLEAGFASYSTYIAHLSPGNLAWAYAANTFMIALMQMKFVKWVRRWRRSRALMSATALWALSWLVVGGAAWWPSVLVLILAQLIFAVGEMIWSPVAPALVNDLAPEEMRGRYNALFSGAWQSALILGPGMAGLLIGAGQGFSWVVVVVAGSLFASLLAFRLQAILTPSQERGRMTE</sequence>
<feature type="transmembrane region" description="Helical" evidence="7">
    <location>
        <begin position="336"/>
        <end position="359"/>
    </location>
</feature>